<dbReference type="EMBL" id="PTJE01000003">
    <property type="protein sequence ID" value="PPK95087.1"/>
    <property type="molecule type" value="Genomic_DNA"/>
</dbReference>
<dbReference type="InterPro" id="IPR050834">
    <property type="entry name" value="Glycosyltransf_2"/>
</dbReference>
<gene>
    <name evidence="2" type="ORF">LY01_01840</name>
</gene>
<keyword evidence="2" id="KW-0808">Transferase</keyword>
<dbReference type="OrthoDB" id="1493960at2"/>
<sequence>MKVSLIICTYMRPEPLSRLMDSVMIQSKLPDEVLIIDGSTNDDTSARFRESGNNIIHYHKVPTEHRGLTRQRNFGINKVASGMDIVAFLDDDTILEKKYFSNLIKAYESLPDASGIGGVATNENRWQPKENKEYDKNAFYALENYVVKESSRNVLRNKLGLASNVLPSLMPAYSHGRTFSYPLTGDNYPVDLLVGMSMSFRKKVVDSIKFSTYFEGYGLYEDADYSLRALQYGQNYLSTSVKLEHHHDAAGRPNKYAYGKMVVRNGWYVWRVKHPQPSFKNKLKWYQITILLTGIRFLNIFTTSERKEAFTEALGRTVGMISLIFNKPK</sequence>
<dbReference type="InterPro" id="IPR029044">
    <property type="entry name" value="Nucleotide-diphossugar_trans"/>
</dbReference>
<feature type="domain" description="Glycosyltransferase 2-like" evidence="1">
    <location>
        <begin position="4"/>
        <end position="134"/>
    </location>
</feature>
<evidence type="ECO:0000313" key="3">
    <source>
        <dbReference type="Proteomes" id="UP000239002"/>
    </source>
</evidence>
<comment type="caution">
    <text evidence="2">The sequence shown here is derived from an EMBL/GenBank/DDBJ whole genome shotgun (WGS) entry which is preliminary data.</text>
</comment>
<name>A0A2S6ILH3_9FLAO</name>
<dbReference type="PANTHER" id="PTHR43685">
    <property type="entry name" value="GLYCOSYLTRANSFERASE"/>
    <property type="match status" value="1"/>
</dbReference>
<dbReference type="Pfam" id="PF00535">
    <property type="entry name" value="Glycos_transf_2"/>
    <property type="match status" value="1"/>
</dbReference>
<dbReference type="AlphaFoldDB" id="A0A2S6ILH3"/>
<evidence type="ECO:0000259" key="1">
    <source>
        <dbReference type="Pfam" id="PF00535"/>
    </source>
</evidence>
<dbReference type="CDD" id="cd00761">
    <property type="entry name" value="Glyco_tranf_GTA_type"/>
    <property type="match status" value="1"/>
</dbReference>
<proteinExistence type="predicted"/>
<evidence type="ECO:0000313" key="2">
    <source>
        <dbReference type="EMBL" id="PPK95087.1"/>
    </source>
</evidence>
<accession>A0A2S6ILH3</accession>
<dbReference type="Proteomes" id="UP000239002">
    <property type="component" value="Unassembled WGS sequence"/>
</dbReference>
<protein>
    <submittedName>
        <fullName evidence="2">GT2 family glycosyltransferase</fullName>
    </submittedName>
</protein>
<dbReference type="RefSeq" id="WP_104515516.1">
    <property type="nucleotide sequence ID" value="NZ_MQVW01000024.1"/>
</dbReference>
<dbReference type="SUPFAM" id="SSF53448">
    <property type="entry name" value="Nucleotide-diphospho-sugar transferases"/>
    <property type="match status" value="1"/>
</dbReference>
<dbReference type="Gene3D" id="3.90.550.10">
    <property type="entry name" value="Spore Coat Polysaccharide Biosynthesis Protein SpsA, Chain A"/>
    <property type="match status" value="1"/>
</dbReference>
<keyword evidence="3" id="KW-1185">Reference proteome</keyword>
<reference evidence="2 3" key="1">
    <citation type="submission" date="2018-02" db="EMBL/GenBank/DDBJ databases">
        <title>Genomic Encyclopedia of Archaeal and Bacterial Type Strains, Phase II (KMG-II): from individual species to whole genera.</title>
        <authorList>
            <person name="Goeker M."/>
        </authorList>
    </citation>
    <scope>NUCLEOTIDE SEQUENCE [LARGE SCALE GENOMIC DNA]</scope>
    <source>
        <strain evidence="2 3">DSM 16809</strain>
    </source>
</reference>
<dbReference type="PANTHER" id="PTHR43685:SF2">
    <property type="entry name" value="GLYCOSYLTRANSFERASE 2-LIKE DOMAIN-CONTAINING PROTEIN"/>
    <property type="match status" value="1"/>
</dbReference>
<dbReference type="GO" id="GO:0016740">
    <property type="term" value="F:transferase activity"/>
    <property type="evidence" value="ECO:0007669"/>
    <property type="project" value="UniProtKB-KW"/>
</dbReference>
<dbReference type="InterPro" id="IPR001173">
    <property type="entry name" value="Glyco_trans_2-like"/>
</dbReference>
<organism evidence="2 3">
    <name type="scientific">Nonlabens xylanidelens</name>
    <dbReference type="NCBI Taxonomy" id="191564"/>
    <lineage>
        <taxon>Bacteria</taxon>
        <taxon>Pseudomonadati</taxon>
        <taxon>Bacteroidota</taxon>
        <taxon>Flavobacteriia</taxon>
        <taxon>Flavobacteriales</taxon>
        <taxon>Flavobacteriaceae</taxon>
        <taxon>Nonlabens</taxon>
    </lineage>
</organism>